<dbReference type="GO" id="GO:0046872">
    <property type="term" value="F:metal ion binding"/>
    <property type="evidence" value="ECO:0007669"/>
    <property type="project" value="UniProtKB-KW"/>
</dbReference>
<evidence type="ECO:0000256" key="2">
    <source>
        <dbReference type="ARBA" id="ARBA00022448"/>
    </source>
</evidence>
<keyword evidence="5 11" id="KW-0812">Transmembrane</keyword>
<dbReference type="RefSeq" id="WP_013267061.1">
    <property type="nucleotide sequence ID" value="NC_014374.1"/>
</dbReference>
<dbReference type="GO" id="GO:0019646">
    <property type="term" value="P:aerobic electron transport chain"/>
    <property type="evidence" value="ECO:0007669"/>
    <property type="project" value="InterPro"/>
</dbReference>
<feature type="transmembrane region" description="Helical" evidence="11">
    <location>
        <begin position="302"/>
        <end position="320"/>
    </location>
</feature>
<dbReference type="HOGENOM" id="CLU_690019_0_0_2"/>
<evidence type="ECO:0000256" key="3">
    <source>
        <dbReference type="ARBA" id="ARBA00022475"/>
    </source>
</evidence>
<keyword evidence="4" id="KW-0349">Heme</keyword>
<evidence type="ECO:0000313" key="13">
    <source>
        <dbReference type="Proteomes" id="UP000000346"/>
    </source>
</evidence>
<comment type="subcellular location">
    <subcellularLocation>
        <location evidence="1">Cell membrane</location>
        <topology evidence="1">Multi-pass membrane protein</topology>
    </subcellularLocation>
</comment>
<evidence type="ECO:0000256" key="1">
    <source>
        <dbReference type="ARBA" id="ARBA00004651"/>
    </source>
</evidence>
<evidence type="ECO:0000256" key="4">
    <source>
        <dbReference type="ARBA" id="ARBA00022617"/>
    </source>
</evidence>
<dbReference type="GO" id="GO:0005886">
    <property type="term" value="C:plasma membrane"/>
    <property type="evidence" value="ECO:0007669"/>
    <property type="project" value="UniProtKB-SubCell"/>
</dbReference>
<organism evidence="12 13">
    <name type="scientific">Acidilobus saccharovorans (strain DSM 16705 / JCM 18335 / VKM B-2471 / 345-15)</name>
    <dbReference type="NCBI Taxonomy" id="666510"/>
    <lineage>
        <taxon>Archaea</taxon>
        <taxon>Thermoproteota</taxon>
        <taxon>Thermoprotei</taxon>
        <taxon>Acidilobales</taxon>
        <taxon>Acidilobaceae</taxon>
        <taxon>Acidilobus</taxon>
    </lineage>
</organism>
<dbReference type="EMBL" id="CP001742">
    <property type="protein sequence ID" value="ADL19549.1"/>
    <property type="molecule type" value="Genomic_DNA"/>
</dbReference>
<sequence>MMFYSSIFWLAFNFGIHIVMVNLVIGLAVLIPLLNYLGMKHGDQLTVSMARRLMKYYAATYGIAGVFGTAFTVFLFSYYPFATLVIGTVAIVPFAIAIAMVALNFFSLITYWYGWDRWSPRTHNFIGFLMAASALLIPFGFRGVFAFLNKPVGLYFTQSGPSLNVAEAYSNPTFWPLYLSSIVGALTATMIAIMAGFAIAYLKHPDNEKAYFEAALRKFFIPSLVGLLLMVPLMFAYLMSLTGVPYKFNNIMVGFGVTIGGDAAYNFTWIFVLHLALVALQFIALVYIAYAAFRGNLLSRHVAFWSVIGGAAALGTIEAGEMLNAFSQFPRFIASLNATQAASLPKPWGTFIAAYNNLTNYNTLAAASFGQFFTSFMMAIMIVVIIVFIYVVFFKGSSK</sequence>
<feature type="transmembrane region" description="Helical" evidence="11">
    <location>
        <begin position="266"/>
        <end position="290"/>
    </location>
</feature>
<dbReference type="eggNOG" id="arCOG02720">
    <property type="taxonomic scope" value="Archaea"/>
</dbReference>
<dbReference type="GO" id="GO:0009055">
    <property type="term" value="F:electron transfer activity"/>
    <property type="evidence" value="ECO:0007669"/>
    <property type="project" value="InterPro"/>
</dbReference>
<keyword evidence="13" id="KW-1185">Reference proteome</keyword>
<keyword evidence="9" id="KW-0408">Iron</keyword>
<keyword evidence="3" id="KW-1003">Cell membrane</keyword>
<dbReference type="InterPro" id="IPR002585">
    <property type="entry name" value="Cyt-d_ubiquinol_oxidase_su_1"/>
</dbReference>
<keyword evidence="8 11" id="KW-1133">Transmembrane helix</keyword>
<feature type="transmembrane region" description="Helical" evidence="11">
    <location>
        <begin position="177"/>
        <end position="202"/>
    </location>
</feature>
<dbReference type="InParanoid" id="D9Q2L1"/>
<proteinExistence type="predicted"/>
<keyword evidence="10 11" id="KW-0472">Membrane</keyword>
<feature type="transmembrane region" description="Helical" evidence="11">
    <location>
        <begin position="85"/>
        <end position="113"/>
    </location>
</feature>
<accession>D9Q2L1</accession>
<dbReference type="Pfam" id="PF01654">
    <property type="entry name" value="Cyt_bd_oxida_I"/>
    <property type="match status" value="1"/>
</dbReference>
<evidence type="ECO:0000256" key="10">
    <source>
        <dbReference type="ARBA" id="ARBA00023136"/>
    </source>
</evidence>
<evidence type="ECO:0000256" key="9">
    <source>
        <dbReference type="ARBA" id="ARBA00023004"/>
    </source>
</evidence>
<feature type="transmembrane region" description="Helical" evidence="11">
    <location>
        <begin position="125"/>
        <end position="148"/>
    </location>
</feature>
<feature type="transmembrane region" description="Helical" evidence="11">
    <location>
        <begin position="223"/>
        <end position="246"/>
    </location>
</feature>
<protein>
    <submittedName>
        <fullName evidence="12">Cytochrome bd quinol oxidase subunit</fullName>
    </submittedName>
</protein>
<evidence type="ECO:0000256" key="7">
    <source>
        <dbReference type="ARBA" id="ARBA00022982"/>
    </source>
</evidence>
<dbReference type="GeneID" id="9499395"/>
<evidence type="ECO:0000256" key="11">
    <source>
        <dbReference type="SAM" id="Phobius"/>
    </source>
</evidence>
<name>D9Q2L1_ACIS3</name>
<dbReference type="STRING" id="666510.ASAC_1144"/>
<feature type="transmembrane region" description="Helical" evidence="11">
    <location>
        <begin position="372"/>
        <end position="393"/>
    </location>
</feature>
<dbReference type="KEGG" id="asc:ASAC_1144"/>
<evidence type="ECO:0000256" key="6">
    <source>
        <dbReference type="ARBA" id="ARBA00022723"/>
    </source>
</evidence>
<keyword evidence="6" id="KW-0479">Metal-binding</keyword>
<dbReference type="Proteomes" id="UP000000346">
    <property type="component" value="Chromosome"/>
</dbReference>
<dbReference type="GO" id="GO:0070069">
    <property type="term" value="C:cytochrome complex"/>
    <property type="evidence" value="ECO:0007669"/>
    <property type="project" value="InterPro"/>
</dbReference>
<keyword evidence="7" id="KW-0249">Electron transport</keyword>
<feature type="transmembrane region" description="Helical" evidence="11">
    <location>
        <begin position="58"/>
        <end position="79"/>
    </location>
</feature>
<reference evidence="12 13" key="1">
    <citation type="journal article" date="2010" name="Appl. Environ. Microbiol.">
        <title>The genome sequence of the crenarchaeon Acidilobus saccharovorans supports a new order, Acidilobales, and suggests an important ecological role in terrestrial acidic hot springs.</title>
        <authorList>
            <person name="Mardanov A.V."/>
            <person name="Svetlitchnyi V.A."/>
            <person name="Beletsky A.V."/>
            <person name="Prokofeva M.I."/>
            <person name="Bonch-Osmolovskaya E.A."/>
            <person name="Ravin N.V."/>
            <person name="Skryabin K.G."/>
        </authorList>
    </citation>
    <scope>NUCLEOTIDE SEQUENCE [LARGE SCALE GENOMIC DNA]</scope>
    <source>
        <strain evidence="13">DSM 16705 / JCM 18335 / VKM B-2471 / 345-15</strain>
    </source>
</reference>
<dbReference type="PANTHER" id="PTHR30365:SF14">
    <property type="entry name" value="CYTOCHROME BD MENAQUINOL OXIDASE SUBUNIT I-RELATED"/>
    <property type="match status" value="1"/>
</dbReference>
<dbReference type="PANTHER" id="PTHR30365">
    <property type="entry name" value="CYTOCHROME D UBIQUINOL OXIDASE"/>
    <property type="match status" value="1"/>
</dbReference>
<dbReference type="GO" id="GO:0020037">
    <property type="term" value="F:heme binding"/>
    <property type="evidence" value="ECO:0007669"/>
    <property type="project" value="TreeGrafter"/>
</dbReference>
<gene>
    <name evidence="12" type="ordered locus">ASAC_1144</name>
</gene>
<feature type="transmembrane region" description="Helical" evidence="11">
    <location>
        <begin position="6"/>
        <end position="37"/>
    </location>
</feature>
<dbReference type="GO" id="GO:0016682">
    <property type="term" value="F:oxidoreductase activity, acting on diphenols and related substances as donors, oxygen as acceptor"/>
    <property type="evidence" value="ECO:0007669"/>
    <property type="project" value="TreeGrafter"/>
</dbReference>
<evidence type="ECO:0000313" key="12">
    <source>
        <dbReference type="EMBL" id="ADL19549.1"/>
    </source>
</evidence>
<evidence type="ECO:0000256" key="8">
    <source>
        <dbReference type="ARBA" id="ARBA00022989"/>
    </source>
</evidence>
<keyword evidence="2" id="KW-0813">Transport</keyword>
<evidence type="ECO:0000256" key="5">
    <source>
        <dbReference type="ARBA" id="ARBA00022692"/>
    </source>
</evidence>
<dbReference type="AlphaFoldDB" id="D9Q2L1"/>